<name>K9X199_9NOST</name>
<dbReference type="Proteomes" id="UP000010475">
    <property type="component" value="Chromosome"/>
</dbReference>
<keyword evidence="2" id="KW-1185">Reference proteome</keyword>
<dbReference type="EMBL" id="CP003642">
    <property type="protein sequence ID" value="AFZ26395.1"/>
    <property type="molecule type" value="Genomic_DNA"/>
</dbReference>
<reference evidence="1 2" key="1">
    <citation type="submission" date="2012-06" db="EMBL/GenBank/DDBJ databases">
        <title>Finished chromosome of genome of Cylindrospermum stagnale PCC 7417.</title>
        <authorList>
            <consortium name="US DOE Joint Genome Institute"/>
            <person name="Gugger M."/>
            <person name="Coursin T."/>
            <person name="Rippka R."/>
            <person name="Tandeau De Marsac N."/>
            <person name="Huntemann M."/>
            <person name="Wei C.-L."/>
            <person name="Han J."/>
            <person name="Detter J.C."/>
            <person name="Han C."/>
            <person name="Tapia R."/>
            <person name="Chen A."/>
            <person name="Kyrpides N."/>
            <person name="Mavromatis K."/>
            <person name="Markowitz V."/>
            <person name="Szeto E."/>
            <person name="Ivanova N."/>
            <person name="Pagani I."/>
            <person name="Pati A."/>
            <person name="Goodwin L."/>
            <person name="Nordberg H.P."/>
            <person name="Cantor M.N."/>
            <person name="Hua S.X."/>
            <person name="Woyke T."/>
            <person name="Kerfeld C.A."/>
        </authorList>
    </citation>
    <scope>NUCLEOTIDE SEQUENCE [LARGE SCALE GENOMIC DNA]</scope>
    <source>
        <strain evidence="1 2">PCC 7417</strain>
    </source>
</reference>
<dbReference type="AlphaFoldDB" id="K9X199"/>
<accession>K9X199</accession>
<evidence type="ECO:0000313" key="1">
    <source>
        <dbReference type="EMBL" id="AFZ26395.1"/>
    </source>
</evidence>
<dbReference type="KEGG" id="csg:Cylst_4301"/>
<dbReference type="STRING" id="56107.Cylst_4301"/>
<gene>
    <name evidence="1" type="ORF">Cylst_4301</name>
</gene>
<dbReference type="HOGENOM" id="CLU_2568158_0_0_3"/>
<sequence length="81" mass="9282">MERLLTSTLMSKNISLVFTGNISAGTITTVSGVPSAIFCIRLFDKRSREADQRLQRFLQNQDSYRPSLKDKKTNRNNFLKL</sequence>
<protein>
    <submittedName>
        <fullName evidence="1">Uncharacterized protein</fullName>
    </submittedName>
</protein>
<evidence type="ECO:0000313" key="2">
    <source>
        <dbReference type="Proteomes" id="UP000010475"/>
    </source>
</evidence>
<organism evidence="1 2">
    <name type="scientific">Cylindrospermum stagnale PCC 7417</name>
    <dbReference type="NCBI Taxonomy" id="56107"/>
    <lineage>
        <taxon>Bacteria</taxon>
        <taxon>Bacillati</taxon>
        <taxon>Cyanobacteriota</taxon>
        <taxon>Cyanophyceae</taxon>
        <taxon>Nostocales</taxon>
        <taxon>Nostocaceae</taxon>
        <taxon>Cylindrospermum</taxon>
    </lineage>
</organism>
<proteinExistence type="predicted"/>